<proteinExistence type="predicted"/>
<dbReference type="EMBL" id="CP001634">
    <property type="protein sequence ID" value="ACR79371.1"/>
    <property type="molecule type" value="Genomic_DNA"/>
</dbReference>
<dbReference type="STRING" id="521045.Kole_0655"/>
<evidence type="ECO:0000256" key="1">
    <source>
        <dbReference type="SAM" id="Phobius"/>
    </source>
</evidence>
<evidence type="ECO:0008006" key="4">
    <source>
        <dbReference type="Google" id="ProtNLM"/>
    </source>
</evidence>
<gene>
    <name evidence="2" type="ordered locus">Kole_0655</name>
</gene>
<reference evidence="2 3" key="1">
    <citation type="submission" date="2009-06" db="EMBL/GenBank/DDBJ databases">
        <title>Complete sequence of Thermotogales bacterium TBF 19.5.1.</title>
        <authorList>
            <consortium name="US DOE Joint Genome Institute"/>
            <person name="Lucas S."/>
            <person name="Copeland A."/>
            <person name="Lapidus A."/>
            <person name="Glavina del Rio T."/>
            <person name="Tice H."/>
            <person name="Bruce D."/>
            <person name="Goodwin L."/>
            <person name="Pitluck S."/>
            <person name="Chertkov O."/>
            <person name="Brettin T."/>
            <person name="Detter J.C."/>
            <person name="Han C."/>
            <person name="Schmutz J."/>
            <person name="Larimer F."/>
            <person name="Land M."/>
            <person name="Hauser L."/>
            <person name="Kyrpides N."/>
            <person name="Ovchinnikova G."/>
            <person name="Noll K."/>
        </authorList>
    </citation>
    <scope>NUCLEOTIDE SEQUENCE [LARGE SCALE GENOMIC DNA]</scope>
    <source>
        <strain evidence="3">ATCC BAA-1733 / DSM 21960 / TBF 19.5.1</strain>
    </source>
</reference>
<dbReference type="Proteomes" id="UP000002382">
    <property type="component" value="Chromosome"/>
</dbReference>
<reference evidence="2 3" key="2">
    <citation type="journal article" date="2011" name="J. Bacteriol.">
        <title>Genome Sequence of Kosmotoga olearia Strain TBF 19.5.1, a Thermophilic Bacterium with a Wide Growth Temperature Range, Isolated from the Troll B Oil Platform in the North Sea.</title>
        <authorList>
            <person name="Swithers K.S."/>
            <person name="Dipippo J.L."/>
            <person name="Bruce D.C."/>
            <person name="Detter C."/>
            <person name="Tapia R."/>
            <person name="Han S."/>
            <person name="Goodwin L.A."/>
            <person name="Han J."/>
            <person name="Woyke T."/>
            <person name="Pitluck S."/>
            <person name="Pennacchio L."/>
            <person name="Nolan M."/>
            <person name="Mikhailova N."/>
            <person name="Land M.L."/>
            <person name="Nesbo C.L."/>
            <person name="Gogarten J.P."/>
            <person name="Noll K.M."/>
        </authorList>
    </citation>
    <scope>NUCLEOTIDE SEQUENCE [LARGE SCALE GENOMIC DNA]</scope>
    <source>
        <strain evidence="3">ATCC BAA-1733 / DSM 21960 / TBF 19.5.1</strain>
    </source>
</reference>
<accession>C5CF94</accession>
<name>C5CF94_KOSOT</name>
<feature type="transmembrane region" description="Helical" evidence="1">
    <location>
        <begin position="12"/>
        <end position="45"/>
    </location>
</feature>
<dbReference type="HOGENOM" id="CLU_828249_0_0_0"/>
<dbReference type="KEGG" id="kol:Kole_0655"/>
<dbReference type="eggNOG" id="ENOG5032WTK">
    <property type="taxonomic scope" value="Bacteria"/>
</dbReference>
<sequence length="341" mass="37889">MNERYSTILKIALAAALGLLAIVVPVFTFKLLLATVGIIIFAISLKKFKTLFITLTIILIVIPLVVIAGIKGLTNLDFSFLNNLYSQGFLKNLSRFENYDYDYNPDLKNSTKYNEILEPEIFIDDASDLVISSVGVIIEADPRSDKILIPDDLEYYYDNNNVLHINMPKSWKNKTARIVLGTKNFHSSIKINAVAVEIPDGLKTDTLQIEGEAIKIDGYINAENVILQGVACSIAGDIKSKTLRLNGMVAVSIKNKMEVEYLTINNSQAVNIKTSLRGTSKIIINSTSMNAKITYMDTWEGKRFINADSLAGNIKLYIPRNNNGNLDINTSGIINVSKSYY</sequence>
<dbReference type="AlphaFoldDB" id="C5CF94"/>
<evidence type="ECO:0000313" key="2">
    <source>
        <dbReference type="EMBL" id="ACR79371.1"/>
    </source>
</evidence>
<keyword evidence="1" id="KW-1133">Transmembrane helix</keyword>
<keyword evidence="1" id="KW-0812">Transmembrane</keyword>
<protein>
    <recommendedName>
        <fullName evidence="4">Adhesin domain-containing protein</fullName>
    </recommendedName>
</protein>
<dbReference type="RefSeq" id="WP_012745153.1">
    <property type="nucleotide sequence ID" value="NC_012785.1"/>
</dbReference>
<evidence type="ECO:0000313" key="3">
    <source>
        <dbReference type="Proteomes" id="UP000002382"/>
    </source>
</evidence>
<feature type="transmembrane region" description="Helical" evidence="1">
    <location>
        <begin position="51"/>
        <end position="70"/>
    </location>
</feature>
<organism evidence="2 3">
    <name type="scientific">Kosmotoga olearia (strain ATCC BAA-1733 / DSM 21960 / TBF 19.5.1)</name>
    <dbReference type="NCBI Taxonomy" id="521045"/>
    <lineage>
        <taxon>Bacteria</taxon>
        <taxon>Thermotogati</taxon>
        <taxon>Thermotogota</taxon>
        <taxon>Thermotogae</taxon>
        <taxon>Kosmotogales</taxon>
        <taxon>Kosmotogaceae</taxon>
        <taxon>Kosmotoga</taxon>
    </lineage>
</organism>
<keyword evidence="3" id="KW-1185">Reference proteome</keyword>
<keyword evidence="1" id="KW-0472">Membrane</keyword>
<dbReference type="OrthoDB" id="48090at2"/>